<gene>
    <name evidence="5" type="ORF">AFUS01_LOCUS35242</name>
</gene>
<evidence type="ECO:0000313" key="5">
    <source>
        <dbReference type="EMBL" id="CAG7825117.1"/>
    </source>
</evidence>
<evidence type="ECO:0000256" key="2">
    <source>
        <dbReference type="ARBA" id="ARBA00022676"/>
    </source>
</evidence>
<dbReference type="Pfam" id="PF00201">
    <property type="entry name" value="UDPGT"/>
    <property type="match status" value="2"/>
</dbReference>
<dbReference type="AlphaFoldDB" id="A0A8J2PDQ9"/>
<dbReference type="Proteomes" id="UP000708208">
    <property type="component" value="Unassembled WGS sequence"/>
</dbReference>
<dbReference type="GO" id="GO:0008194">
    <property type="term" value="F:UDP-glycosyltransferase activity"/>
    <property type="evidence" value="ECO:0007669"/>
    <property type="project" value="InterPro"/>
</dbReference>
<evidence type="ECO:0000256" key="1">
    <source>
        <dbReference type="ARBA" id="ARBA00009995"/>
    </source>
</evidence>
<dbReference type="PANTHER" id="PTHR48043">
    <property type="entry name" value="EG:EG0003.4 PROTEIN-RELATED"/>
    <property type="match status" value="1"/>
</dbReference>
<evidence type="ECO:0000256" key="4">
    <source>
        <dbReference type="SAM" id="SignalP"/>
    </source>
</evidence>
<dbReference type="InterPro" id="IPR050271">
    <property type="entry name" value="UDP-glycosyltransferase"/>
</dbReference>
<sequence>MDLKLRNVLLLPWLLVLLTVCSFQVEEVSSAKILTISFMSSKSHKITYEPLLRELARRGHEVTAIGPIKSKDEKNFKNIQTIDPEEMYKKAPNFFELKLSLPPCQISFTPPRPLLPDMIEVGGLHLVPPKPVEPKELDDFLSGRKDGFILFSMGSALKGRDQPSNMKKAAKKGFALPPLEFGDLTEEMLLNAINEALNNPSYRETAQKLSKIFLDQQTKPLDRAVYWVEKCFGTKAAKKVAAGKKKQ</sequence>
<keyword evidence="2" id="KW-0328">Glycosyltransferase</keyword>
<keyword evidence="3" id="KW-0808">Transferase</keyword>
<reference evidence="5" key="1">
    <citation type="submission" date="2021-06" db="EMBL/GenBank/DDBJ databases">
        <authorList>
            <person name="Hodson N. C."/>
            <person name="Mongue J. A."/>
            <person name="Jaron S. K."/>
        </authorList>
    </citation>
    <scope>NUCLEOTIDE SEQUENCE</scope>
</reference>
<evidence type="ECO:0000313" key="6">
    <source>
        <dbReference type="Proteomes" id="UP000708208"/>
    </source>
</evidence>
<accession>A0A8J2PDQ9</accession>
<name>A0A8J2PDQ9_9HEXA</name>
<dbReference type="PANTHER" id="PTHR48043:SF159">
    <property type="entry name" value="EG:EG0003.4 PROTEIN-RELATED"/>
    <property type="match status" value="1"/>
</dbReference>
<feature type="chain" id="PRO_5035298376" evidence="4">
    <location>
        <begin position="31"/>
        <end position="247"/>
    </location>
</feature>
<comment type="similarity">
    <text evidence="1">Belongs to the UDP-glycosyltransferase family.</text>
</comment>
<dbReference type="EMBL" id="CAJVCH010535052">
    <property type="protein sequence ID" value="CAG7825117.1"/>
    <property type="molecule type" value="Genomic_DNA"/>
</dbReference>
<evidence type="ECO:0000256" key="3">
    <source>
        <dbReference type="ARBA" id="ARBA00022679"/>
    </source>
</evidence>
<dbReference type="OrthoDB" id="5835829at2759"/>
<protein>
    <submittedName>
        <fullName evidence="5">Uncharacterized protein</fullName>
    </submittedName>
</protein>
<proteinExistence type="inferred from homology"/>
<feature type="signal peptide" evidence="4">
    <location>
        <begin position="1"/>
        <end position="30"/>
    </location>
</feature>
<keyword evidence="4" id="KW-0732">Signal</keyword>
<organism evidence="5 6">
    <name type="scientific">Allacma fusca</name>
    <dbReference type="NCBI Taxonomy" id="39272"/>
    <lineage>
        <taxon>Eukaryota</taxon>
        <taxon>Metazoa</taxon>
        <taxon>Ecdysozoa</taxon>
        <taxon>Arthropoda</taxon>
        <taxon>Hexapoda</taxon>
        <taxon>Collembola</taxon>
        <taxon>Symphypleona</taxon>
        <taxon>Sminthuridae</taxon>
        <taxon>Allacma</taxon>
    </lineage>
</organism>
<keyword evidence="6" id="KW-1185">Reference proteome</keyword>
<dbReference type="InterPro" id="IPR002213">
    <property type="entry name" value="UDP_glucos_trans"/>
</dbReference>
<comment type="caution">
    <text evidence="5">The sequence shown here is derived from an EMBL/GenBank/DDBJ whole genome shotgun (WGS) entry which is preliminary data.</text>
</comment>